<organism evidence="1 2">
    <name type="scientific">Flavobacterium nakdongensis</name>
    <dbReference type="NCBI Taxonomy" id="3073563"/>
    <lineage>
        <taxon>Bacteria</taxon>
        <taxon>Pseudomonadati</taxon>
        <taxon>Bacteroidota</taxon>
        <taxon>Flavobacteriia</taxon>
        <taxon>Flavobacteriales</taxon>
        <taxon>Flavobacteriaceae</taxon>
        <taxon>Flavobacterium</taxon>
    </lineage>
</organism>
<proteinExistence type="predicted"/>
<accession>A0ABY9R7F1</accession>
<dbReference type="InterPro" id="IPR045534">
    <property type="entry name" value="DUF6428"/>
</dbReference>
<sequence length="158" mass="17963">MKLSQFITSINSVQEFTIQLPNGTFVPPHFHITEMGLLTKKIIDCGNVVREEKVITFQVWFAGDLEHRLTSEKVHKIIRASEKLFENADFELEVEYQDTQTIGKFGIEFQNGIFYLTSKQTTCLAQDHCGIPADKMEPVTGEWKPKETPCCSPNTSCC</sequence>
<protein>
    <submittedName>
        <fullName evidence="1">DUF6428 family protein</fullName>
    </submittedName>
</protein>
<dbReference type="Proteomes" id="UP001180481">
    <property type="component" value="Chromosome"/>
</dbReference>
<dbReference type="EMBL" id="CP133721">
    <property type="protein sequence ID" value="WMW77197.1"/>
    <property type="molecule type" value="Genomic_DNA"/>
</dbReference>
<gene>
    <name evidence="1" type="ORF">RF683_06770</name>
</gene>
<evidence type="ECO:0000313" key="2">
    <source>
        <dbReference type="Proteomes" id="UP001180481"/>
    </source>
</evidence>
<keyword evidence="2" id="KW-1185">Reference proteome</keyword>
<dbReference type="RefSeq" id="WP_309531578.1">
    <property type="nucleotide sequence ID" value="NZ_CP133721.1"/>
</dbReference>
<reference evidence="1" key="1">
    <citation type="submission" date="2023-09" db="EMBL/GenBank/DDBJ databases">
        <title>Flavobacterium sp. 20NA77.7 isolated from freshwater.</title>
        <authorList>
            <person name="Le V."/>
            <person name="Ko S.-R."/>
            <person name="Ahn C.-Y."/>
            <person name="Oh H.-M."/>
        </authorList>
    </citation>
    <scope>NUCLEOTIDE SEQUENCE</scope>
    <source>
        <strain evidence="1">20NA77.7</strain>
    </source>
</reference>
<name>A0ABY9R7F1_9FLAO</name>
<evidence type="ECO:0000313" key="1">
    <source>
        <dbReference type="EMBL" id="WMW77197.1"/>
    </source>
</evidence>
<dbReference type="Pfam" id="PF20001">
    <property type="entry name" value="DUF6428"/>
    <property type="match status" value="1"/>
</dbReference>